<protein>
    <recommendedName>
        <fullName evidence="8">SH2 domain-containing protein</fullName>
    </recommendedName>
</protein>
<dbReference type="InterPro" id="IPR028088">
    <property type="entry name" value="Spt6_HTH_DNA-bd_dom"/>
</dbReference>
<keyword evidence="4" id="KW-0158">Chromosome</keyword>
<keyword evidence="6" id="KW-0539">Nucleus</keyword>
<feature type="domain" description="SH2" evidence="8">
    <location>
        <begin position="1285"/>
        <end position="1374"/>
    </location>
</feature>
<feature type="compositionally biased region" description="Basic and acidic residues" evidence="7">
    <location>
        <begin position="44"/>
        <end position="59"/>
    </location>
</feature>
<dbReference type="SUPFAM" id="SSF53098">
    <property type="entry name" value="Ribonuclease H-like"/>
    <property type="match status" value="1"/>
</dbReference>
<dbReference type="Pfam" id="PF14635">
    <property type="entry name" value="HHH_7"/>
    <property type="match status" value="1"/>
</dbReference>
<dbReference type="Gene3D" id="1.10.3500.10">
    <property type="entry name" value="Tex N-terminal region-like"/>
    <property type="match status" value="1"/>
</dbReference>
<dbReference type="Pfam" id="PF14632">
    <property type="entry name" value="SPT6_acidic"/>
    <property type="match status" value="1"/>
</dbReference>
<dbReference type="SUPFAM" id="SSF55550">
    <property type="entry name" value="SH2 domain"/>
    <property type="match status" value="1"/>
</dbReference>
<dbReference type="InterPro" id="IPR012337">
    <property type="entry name" value="RNaseH-like_sf"/>
</dbReference>
<evidence type="ECO:0000256" key="4">
    <source>
        <dbReference type="ARBA" id="ARBA00022454"/>
    </source>
</evidence>
<keyword evidence="10" id="KW-1185">Reference proteome</keyword>
<dbReference type="InterPro" id="IPR023319">
    <property type="entry name" value="Tex-like_HTH_dom_sf"/>
</dbReference>
<dbReference type="SUPFAM" id="SSF47781">
    <property type="entry name" value="RuvA domain 2-like"/>
    <property type="match status" value="1"/>
</dbReference>
<dbReference type="SUPFAM" id="SSF158832">
    <property type="entry name" value="Tex N-terminal region-like"/>
    <property type="match status" value="1"/>
</dbReference>
<dbReference type="GO" id="GO:0008023">
    <property type="term" value="C:transcription elongation factor complex"/>
    <property type="evidence" value="ECO:0007669"/>
    <property type="project" value="TreeGrafter"/>
</dbReference>
<feature type="compositionally biased region" description="Basic and acidic residues" evidence="7">
    <location>
        <begin position="183"/>
        <end position="193"/>
    </location>
</feature>
<dbReference type="Pfam" id="PF22706">
    <property type="entry name" value="Tex_central_region"/>
    <property type="match status" value="1"/>
</dbReference>
<name>A0A1V9ZKR6_ACHHY</name>
<dbReference type="InterPro" id="IPR023323">
    <property type="entry name" value="Tex-like_dom_sf"/>
</dbReference>
<dbReference type="Gene3D" id="3.30.420.140">
    <property type="entry name" value="YqgF/RNase H-like domain"/>
    <property type="match status" value="1"/>
</dbReference>
<feature type="compositionally biased region" description="Basic residues" evidence="7">
    <location>
        <begin position="1539"/>
        <end position="1548"/>
    </location>
</feature>
<dbReference type="GO" id="GO:0140673">
    <property type="term" value="P:transcription elongation-coupled chromatin remodeling"/>
    <property type="evidence" value="ECO:0007669"/>
    <property type="project" value="InterPro"/>
</dbReference>
<dbReference type="InterPro" id="IPR028231">
    <property type="entry name" value="Spt6_YqgF"/>
</dbReference>
<dbReference type="Proteomes" id="UP000243579">
    <property type="component" value="Unassembled WGS sequence"/>
</dbReference>
<feature type="region of interest" description="Disordered" evidence="7">
    <location>
        <begin position="1"/>
        <end position="257"/>
    </location>
</feature>
<dbReference type="InterPro" id="IPR028083">
    <property type="entry name" value="Spt6_acidic_N_dom"/>
</dbReference>
<evidence type="ECO:0000256" key="3">
    <source>
        <dbReference type="ARBA" id="ARBA00009253"/>
    </source>
</evidence>
<dbReference type="InterPro" id="IPR000980">
    <property type="entry name" value="SH2"/>
</dbReference>
<evidence type="ECO:0000313" key="10">
    <source>
        <dbReference type="Proteomes" id="UP000243579"/>
    </source>
</evidence>
<dbReference type="InterPro" id="IPR055179">
    <property type="entry name" value="Tex-like_central_region"/>
</dbReference>
<keyword evidence="5" id="KW-0804">Transcription</keyword>
<feature type="compositionally biased region" description="Acidic residues" evidence="7">
    <location>
        <begin position="215"/>
        <end position="231"/>
    </location>
</feature>
<feature type="compositionally biased region" description="Acidic residues" evidence="7">
    <location>
        <begin position="60"/>
        <end position="85"/>
    </location>
</feature>
<accession>A0A1V9ZKR6</accession>
<comment type="similarity">
    <text evidence="3">Belongs to the SPT6 family.</text>
</comment>
<evidence type="ECO:0000256" key="1">
    <source>
        <dbReference type="ARBA" id="ARBA00004123"/>
    </source>
</evidence>
<comment type="subcellular location">
    <subcellularLocation>
        <location evidence="2">Chromosome</location>
    </subcellularLocation>
    <subcellularLocation>
        <location evidence="1">Nucleus</location>
    </subcellularLocation>
</comment>
<dbReference type="InterPro" id="IPR042066">
    <property type="entry name" value="Spt6_death-like"/>
</dbReference>
<dbReference type="GO" id="GO:0042393">
    <property type="term" value="F:histone binding"/>
    <property type="evidence" value="ECO:0007669"/>
    <property type="project" value="TreeGrafter"/>
</dbReference>
<dbReference type="GO" id="GO:0034728">
    <property type="term" value="P:nucleosome organization"/>
    <property type="evidence" value="ECO:0007669"/>
    <property type="project" value="TreeGrafter"/>
</dbReference>
<sequence>MASSDDENSPVVSESESETEQKTDSKKRKLNKKSKSKASSKKSRVMDSDEDEPRKKNAFVEEEASESEGDEKEIDSSDEEMEEDNTYVNDGFVVGDEEDESDEEQERGHRRKKKKKDKKRSRLRQGGDDDDLDEDDFDLINENLGIKSRNRSHSDVGDDFDSDGSPKQSSKKHKKKGSSSEKIGADISKRMFGDSDDDEDDVAPARKNDGYADEHDYDSDDGFIVSEDEDGGGSRPKSGHRPVKKSKQSMNIAQGPSLYQLDEAEELFGDAEAFLEATRGYITQDTTEKDKRAILIDKYEPSVLKEFHMTADDAAVRERDEPERYIQMFGSRRFPDPEERAEEAEWMVDSVLKKLEAKYPGQRGVRGDLVTAIDNVLRFYHEDKLEPPFVQRYCKEYWKTAGLHSEHLYLIQDLDIKYDKLQRKRSALQVGMQTAVDASDARESTAVRKCYQHVVRSPEEKHLADLSLAFSTLDVRDKARDGQKRPGRRTFYNVCVKAGLKGLAAQFTMSATVLGGVLAGILTDVDASVPTPTQSLGEVCMDFLTNECPTIPDVLKGARHVAAYQVASDPNVRQRMRELYHRFAVLSTVATKKGVEEVDEFHYCHGLQYLENMAALDVFGSDLFMRIEKGEKEGFIDVHVSVDHHYLLESLESIYLAPGDNSEWQNHRREILAEAVGAFLVPSLQEELRQEWRLSAQEVVLKRCGDAMRKRVMVRPFEAHEGEDPRIIGIYVDDEDPEAIAYVVALDENGELVDKVQGRCLTATCLASLQALLTTFLEEQSRTAAVVINTSGGLKCMDMGELVDVVRNKIGRGDASDAREYLHVTFLKDDVARMFSKSKRAENEFPEESPGMRAAIGLARYLKNPLAELSAMWGFVAQNDPVRGRELLYLNVDRFQSHVNKDLLVKEYERIFYQTVNKVGVDINYVANFSHAAYVLQFVSGLGPIKAMALIEKIKAIGYLEKRQDLLKMVSGPVVYRNCAGFIRIRERDALKESPLNSLDDTRIHPESYYMAVKMCGDANNNTTMDLYDPDQYSYAVEDTMFQSATAIKNANAKLPPATSKKTERLTDLEIQDSLADLDLPAYANRLELQQKGPKLLTLEHIKRELRYPYFDPRDKYKDPVQEELFYLLHNETKETLRVGMVIPCRLVKMLADQMVLVSLHSGIRAQLKKEHLPDYMTARGNEYLRVNGFPRGMQVNAKIMDIIPDMNRYMLDLACDSNSIVMMTEDIFARHTFPRAVNVDKIIRDSQNRYDLLVNQTPRAEEEKTYDNTRIQKKSQRKRRQIIHPVFHNVNMKQAISKLKGLPVGDVVLRPARENIDHLTLTWKVLEGVYRHFDVLEKDKPSEGRLGAKLIVKDETFESIDEMIARLIDPMNNYVDEIVHHKYYRNEDAHDISEALLAEKKADPKRIPYAIHPFKEYPGCFSITFVARTSARTWNMEVRANGLRFFGSVNSEVQPTLNHALAFFKKGALSAPKPKRTTSHYATGGRPSEPPRPSSSSYSGRPSSSSYSDRPSSSSYNDRHSSSSYSDRPSSSSYSQHGGHHGGHQGGHHGGSLYGRPPPPSQHPHGPPGGHYHQDRRY</sequence>
<gene>
    <name evidence="9" type="ORF">ACHHYP_08380</name>
</gene>
<feature type="region of interest" description="Disordered" evidence="7">
    <location>
        <begin position="1473"/>
        <end position="1579"/>
    </location>
</feature>
<feature type="compositionally biased region" description="Low complexity" evidence="7">
    <location>
        <begin position="1495"/>
        <end position="1538"/>
    </location>
</feature>
<evidence type="ECO:0000256" key="5">
    <source>
        <dbReference type="ARBA" id="ARBA00023163"/>
    </source>
</evidence>
<dbReference type="OrthoDB" id="995477at2759"/>
<dbReference type="EMBL" id="JNBR01000082">
    <property type="protein sequence ID" value="OQR98575.1"/>
    <property type="molecule type" value="Genomic_DNA"/>
</dbReference>
<evidence type="ECO:0000256" key="7">
    <source>
        <dbReference type="SAM" id="MobiDB-lite"/>
    </source>
</evidence>
<dbReference type="InterPro" id="IPR035019">
    <property type="entry name" value="Spt6_SH2_N"/>
</dbReference>
<feature type="compositionally biased region" description="Basic residues" evidence="7">
    <location>
        <begin position="237"/>
        <end position="247"/>
    </location>
</feature>
<reference evidence="9 10" key="1">
    <citation type="journal article" date="2014" name="Genome Biol. Evol.">
        <title>The secreted proteins of Achlya hypogyna and Thraustotheca clavata identify the ancestral oomycete secretome and reveal gene acquisitions by horizontal gene transfer.</title>
        <authorList>
            <person name="Misner I."/>
            <person name="Blouin N."/>
            <person name="Leonard G."/>
            <person name="Richards T.A."/>
            <person name="Lane C.E."/>
        </authorList>
    </citation>
    <scope>NUCLEOTIDE SEQUENCE [LARGE SCALE GENOMIC DNA]</scope>
    <source>
        <strain evidence="9 10">ATCC 48635</strain>
    </source>
</reference>
<feature type="compositionally biased region" description="Acidic residues" evidence="7">
    <location>
        <begin position="95"/>
        <end position="105"/>
    </location>
</feature>
<dbReference type="InterPro" id="IPR049540">
    <property type="entry name" value="Spt6-like_S1"/>
</dbReference>
<dbReference type="PANTHER" id="PTHR10145:SF6">
    <property type="entry name" value="TRANSCRIPTION ELONGATION FACTOR SPT6"/>
    <property type="match status" value="1"/>
</dbReference>
<dbReference type="InterPro" id="IPR035420">
    <property type="entry name" value="Spt6_SH2"/>
</dbReference>
<evidence type="ECO:0000313" key="9">
    <source>
        <dbReference type="EMBL" id="OQR98575.1"/>
    </source>
</evidence>
<dbReference type="InterPro" id="IPR032706">
    <property type="entry name" value="Spt6_HHH"/>
</dbReference>
<dbReference type="Pfam" id="PF14641">
    <property type="entry name" value="HTH_44"/>
    <property type="match status" value="1"/>
</dbReference>
<dbReference type="InterPro" id="IPR017072">
    <property type="entry name" value="TF_Spt6"/>
</dbReference>
<feature type="compositionally biased region" description="Basic residues" evidence="7">
    <location>
        <begin position="108"/>
        <end position="123"/>
    </location>
</feature>
<dbReference type="GO" id="GO:0003677">
    <property type="term" value="F:DNA binding"/>
    <property type="evidence" value="ECO:0007669"/>
    <property type="project" value="InterPro"/>
</dbReference>
<dbReference type="Gene3D" id="1.10.150.850">
    <property type="entry name" value="Spt6, helix-hairpin-helix domain"/>
    <property type="match status" value="1"/>
</dbReference>
<dbReference type="SMART" id="SM00252">
    <property type="entry name" value="SH2"/>
    <property type="match status" value="1"/>
</dbReference>
<dbReference type="CDD" id="cd09928">
    <property type="entry name" value="SH2_Cterm_SPT6_like"/>
    <property type="match status" value="1"/>
</dbReference>
<dbReference type="Gene3D" id="3.30.505.10">
    <property type="entry name" value="SH2 domain"/>
    <property type="match status" value="2"/>
</dbReference>
<dbReference type="InterPro" id="IPR010994">
    <property type="entry name" value="RuvA_2-like"/>
</dbReference>
<feature type="compositionally biased region" description="Basic and acidic residues" evidence="7">
    <location>
        <begin position="203"/>
        <end position="214"/>
    </location>
</feature>
<feature type="compositionally biased region" description="Pro residues" evidence="7">
    <location>
        <begin position="1557"/>
        <end position="1568"/>
    </location>
</feature>
<evidence type="ECO:0000256" key="6">
    <source>
        <dbReference type="ARBA" id="ARBA00023242"/>
    </source>
</evidence>
<dbReference type="GO" id="GO:0005694">
    <property type="term" value="C:chromosome"/>
    <property type="evidence" value="ECO:0007669"/>
    <property type="project" value="UniProtKB-SubCell"/>
</dbReference>
<proteinExistence type="inferred from homology"/>
<dbReference type="InterPro" id="IPR035018">
    <property type="entry name" value="Spt6_SH2_C"/>
</dbReference>
<dbReference type="InterPro" id="IPR037027">
    <property type="entry name" value="YqgF/RNaseH-like_dom_sf"/>
</dbReference>
<dbReference type="STRING" id="1202772.A0A1V9ZKR6"/>
<dbReference type="PANTHER" id="PTHR10145">
    <property type="entry name" value="TRANSCRIPTION ELONGATION FACTOR SPT6"/>
    <property type="match status" value="1"/>
</dbReference>
<evidence type="ECO:0000256" key="2">
    <source>
        <dbReference type="ARBA" id="ARBA00004286"/>
    </source>
</evidence>
<dbReference type="GO" id="GO:0031491">
    <property type="term" value="F:nucleosome binding"/>
    <property type="evidence" value="ECO:0007669"/>
    <property type="project" value="TreeGrafter"/>
</dbReference>
<feature type="compositionally biased region" description="Basic residues" evidence="7">
    <location>
        <begin position="25"/>
        <end position="43"/>
    </location>
</feature>
<dbReference type="Gene3D" id="1.10.10.2740">
    <property type="entry name" value="Spt6, Death-like domain"/>
    <property type="match status" value="1"/>
</dbReference>
<dbReference type="Pfam" id="PF21710">
    <property type="entry name" value="Spt6_S1"/>
    <property type="match status" value="1"/>
</dbReference>
<dbReference type="CDD" id="cd09918">
    <property type="entry name" value="SH2_Nterm_SPT6_like"/>
    <property type="match status" value="1"/>
</dbReference>
<feature type="compositionally biased region" description="Acidic residues" evidence="7">
    <location>
        <begin position="128"/>
        <end position="139"/>
    </location>
</feature>
<comment type="caution">
    <text evidence="9">The sequence shown here is derived from an EMBL/GenBank/DDBJ whole genome shotgun (WGS) entry which is preliminary data.</text>
</comment>
<dbReference type="Pfam" id="PF14633">
    <property type="entry name" value="SH2_2"/>
    <property type="match status" value="1"/>
</dbReference>
<dbReference type="Pfam" id="PF14639">
    <property type="entry name" value="YqgF"/>
    <property type="match status" value="1"/>
</dbReference>
<dbReference type="Gene3D" id="1.10.10.650">
    <property type="entry name" value="RuvA domain 2-like"/>
    <property type="match status" value="1"/>
</dbReference>
<dbReference type="InterPro" id="IPR036860">
    <property type="entry name" value="SH2_dom_sf"/>
</dbReference>
<organism evidence="9 10">
    <name type="scientific">Achlya hypogyna</name>
    <name type="common">Oomycete</name>
    <name type="synonym">Protoachlya hypogyna</name>
    <dbReference type="NCBI Taxonomy" id="1202772"/>
    <lineage>
        <taxon>Eukaryota</taxon>
        <taxon>Sar</taxon>
        <taxon>Stramenopiles</taxon>
        <taxon>Oomycota</taxon>
        <taxon>Saprolegniomycetes</taxon>
        <taxon>Saprolegniales</taxon>
        <taxon>Achlyaceae</taxon>
        <taxon>Achlya</taxon>
    </lineage>
</organism>
<evidence type="ECO:0000259" key="8">
    <source>
        <dbReference type="SMART" id="SM00252"/>
    </source>
</evidence>